<dbReference type="Proteomes" id="UP000304953">
    <property type="component" value="Unassembled WGS sequence"/>
</dbReference>
<evidence type="ECO:0000313" key="2">
    <source>
        <dbReference type="Proteomes" id="UP000304953"/>
    </source>
</evidence>
<proteinExistence type="predicted"/>
<comment type="caution">
    <text evidence="1">The sequence shown here is derived from an EMBL/GenBank/DDBJ whole genome shotgun (WGS) entry which is preliminary data.</text>
</comment>
<sequence length="246" mass="27865">MRNYKVYELDWKERFLCLGITIGLAGAISWLFYHNSAGMAVSVVLYFPVRKTLKRRLLQKRKGEILFQFKEILQMAVTALKAGYAMENAFVHAREEFVRLYGEKGIMAQEFAHINYQVKLNVPLEALLEDLATRCGIEEISSFSQVFGFAKRSGGDFLKIFQNSADKIRQKAEIKREIGVVIAAKRMEMNIMNLVPFGILAYVGITSPEFLEPLYGNWLGIGIMTAALLIYGCACMLAEKIVNIQV</sequence>
<dbReference type="EMBL" id="SRYA01000020">
    <property type="protein sequence ID" value="TGY96081.1"/>
    <property type="molecule type" value="Genomic_DNA"/>
</dbReference>
<reference evidence="1" key="1">
    <citation type="submission" date="2019-04" db="EMBL/GenBank/DDBJ databases">
        <title>Microbes associate with the intestines of laboratory mice.</title>
        <authorList>
            <person name="Navarre W."/>
            <person name="Wong E."/>
            <person name="Huang K."/>
            <person name="Tropini C."/>
            <person name="Ng K."/>
            <person name="Yu B."/>
        </authorList>
    </citation>
    <scope>NUCLEOTIDE SEQUENCE</scope>
    <source>
        <strain evidence="1">NM01_1-7b</strain>
    </source>
</reference>
<keyword evidence="2" id="KW-1185">Reference proteome</keyword>
<organism evidence="1 2">
    <name type="scientific">Petralouisia muris</name>
    <dbReference type="NCBI Taxonomy" id="3032872"/>
    <lineage>
        <taxon>Bacteria</taxon>
        <taxon>Bacillati</taxon>
        <taxon>Bacillota</taxon>
        <taxon>Clostridia</taxon>
        <taxon>Lachnospirales</taxon>
        <taxon>Lachnospiraceae</taxon>
        <taxon>Petralouisia</taxon>
    </lineage>
</organism>
<evidence type="ECO:0000313" key="1">
    <source>
        <dbReference type="EMBL" id="TGY96081.1"/>
    </source>
</evidence>
<name>A0AC61RVY6_9FIRM</name>
<gene>
    <name evidence="1" type="ORF">E5329_11455</name>
</gene>
<protein>
    <submittedName>
        <fullName evidence="1">Uncharacterized protein</fullName>
    </submittedName>
</protein>
<accession>A0AC61RVY6</accession>